<dbReference type="GO" id="GO:0016020">
    <property type="term" value="C:membrane"/>
    <property type="evidence" value="ECO:0007669"/>
    <property type="project" value="UniProtKB-SubCell"/>
</dbReference>
<evidence type="ECO:0000256" key="5">
    <source>
        <dbReference type="ARBA" id="ARBA00022692"/>
    </source>
</evidence>
<keyword evidence="11" id="KW-1185">Reference proteome</keyword>
<dbReference type="PANTHER" id="PTHR23504:SF15">
    <property type="entry name" value="MAJOR FACILITATOR SUPERFAMILY (MFS) PROFILE DOMAIN-CONTAINING PROTEIN"/>
    <property type="match status" value="1"/>
</dbReference>
<evidence type="ECO:0000256" key="2">
    <source>
        <dbReference type="ARBA" id="ARBA00004141"/>
    </source>
</evidence>
<dbReference type="PRINTS" id="PR01035">
    <property type="entry name" value="TCRTETA"/>
</dbReference>
<dbReference type="GO" id="GO:0022857">
    <property type="term" value="F:transmembrane transporter activity"/>
    <property type="evidence" value="ECO:0007669"/>
    <property type="project" value="InterPro"/>
</dbReference>
<dbReference type="InterPro" id="IPR036259">
    <property type="entry name" value="MFS_trans_sf"/>
</dbReference>
<feature type="transmembrane region" description="Helical" evidence="8">
    <location>
        <begin position="256"/>
        <end position="275"/>
    </location>
</feature>
<organism evidence="10 11">
    <name type="scientific">Sphingomonas jatrophae</name>
    <dbReference type="NCBI Taxonomy" id="1166337"/>
    <lineage>
        <taxon>Bacteria</taxon>
        <taxon>Pseudomonadati</taxon>
        <taxon>Pseudomonadota</taxon>
        <taxon>Alphaproteobacteria</taxon>
        <taxon>Sphingomonadales</taxon>
        <taxon>Sphingomonadaceae</taxon>
        <taxon>Sphingomonas</taxon>
    </lineage>
</organism>
<dbReference type="EMBL" id="FOZG01000001">
    <property type="protein sequence ID" value="SFR82056.1"/>
    <property type="molecule type" value="Genomic_DNA"/>
</dbReference>
<keyword evidence="6 8" id="KW-1133">Transmembrane helix</keyword>
<feature type="transmembrane region" description="Helical" evidence="8">
    <location>
        <begin position="374"/>
        <end position="397"/>
    </location>
</feature>
<comment type="function">
    <text evidence="1">Resistance to tetracycline by an active tetracycline efflux. This is an energy-dependent process that decreases the accumulation of the antibiotic in whole cells. This protein functions as a metal-tetracycline/H(+) antiporter.</text>
</comment>
<sequence>MALLPRFDSRAVPLVLVAVLIDAIGFGIVMPVLPDLVVQLGHVDLAAAARISGWLLAVFAGAQFFAGPVLGNLADAYGRRPVLILSMAAFSIDYALMAAAPTLLWLFVGRLVAGVAGATHGPAGAVIADVTLPDRRSAAFGLLSAAFGLGFILGPALGGLVAPLGPRAPFVVAAVCAGVNAVVMLLFLPETLEPAHRRPFRLRDAHVIESFRPLFNAGPAAPLIIAWFLWQLGGVVYPATWSFWAAITLGWDATAIGWSLAYVGFMQVLVQLLLTDRAVRRLGEKRAAAFGMGCAAATLLAYAFTTQGWQVYAFFVVGALGALAYPAMSGLVTRLVGADRQGALQGGLASVNSVAAIAGPVIAAQALATGTRHGFAGTAFLVAGVLLGLSTLLIAMLRTRQEPSAAV</sequence>
<dbReference type="AlphaFoldDB" id="A0A1I6JSU9"/>
<evidence type="ECO:0000256" key="8">
    <source>
        <dbReference type="SAM" id="Phobius"/>
    </source>
</evidence>
<name>A0A1I6JSU9_9SPHN</name>
<dbReference type="PANTHER" id="PTHR23504">
    <property type="entry name" value="MAJOR FACILITATOR SUPERFAMILY DOMAIN-CONTAINING PROTEIN 10"/>
    <property type="match status" value="1"/>
</dbReference>
<feature type="domain" description="Major facilitator superfamily (MFS) profile" evidence="9">
    <location>
        <begin position="11"/>
        <end position="402"/>
    </location>
</feature>
<feature type="transmembrane region" description="Helical" evidence="8">
    <location>
        <begin position="139"/>
        <end position="162"/>
    </location>
</feature>
<evidence type="ECO:0000259" key="9">
    <source>
        <dbReference type="PROSITE" id="PS50850"/>
    </source>
</evidence>
<feature type="transmembrane region" description="Helical" evidence="8">
    <location>
        <begin position="12"/>
        <end position="33"/>
    </location>
</feature>
<feature type="transmembrane region" description="Helical" evidence="8">
    <location>
        <begin position="53"/>
        <end position="70"/>
    </location>
</feature>
<keyword evidence="4" id="KW-0813">Transport</keyword>
<feature type="transmembrane region" description="Helical" evidence="8">
    <location>
        <begin position="348"/>
        <end position="368"/>
    </location>
</feature>
<accession>A0A1I6JSU9</accession>
<proteinExistence type="inferred from homology"/>
<evidence type="ECO:0000256" key="4">
    <source>
        <dbReference type="ARBA" id="ARBA00022448"/>
    </source>
</evidence>
<dbReference type="RefSeq" id="WP_207544524.1">
    <property type="nucleotide sequence ID" value="NZ_FOZG01000001.1"/>
</dbReference>
<feature type="transmembrane region" description="Helical" evidence="8">
    <location>
        <begin position="311"/>
        <end position="336"/>
    </location>
</feature>
<dbReference type="Gene3D" id="1.20.1250.20">
    <property type="entry name" value="MFS general substrate transporter like domains"/>
    <property type="match status" value="1"/>
</dbReference>
<evidence type="ECO:0000313" key="11">
    <source>
        <dbReference type="Proteomes" id="UP000198824"/>
    </source>
</evidence>
<evidence type="ECO:0000256" key="1">
    <source>
        <dbReference type="ARBA" id="ARBA00003279"/>
    </source>
</evidence>
<feature type="transmembrane region" description="Helical" evidence="8">
    <location>
        <begin position="287"/>
        <end position="305"/>
    </location>
</feature>
<dbReference type="InterPro" id="IPR001958">
    <property type="entry name" value="Tet-R_TetA/multi-R_MdtG-like"/>
</dbReference>
<evidence type="ECO:0000256" key="6">
    <source>
        <dbReference type="ARBA" id="ARBA00022989"/>
    </source>
</evidence>
<protein>
    <submittedName>
        <fullName evidence="10">MFS transporter, DHA1 family, tetracycline resistance protein</fullName>
    </submittedName>
</protein>
<dbReference type="InterPro" id="IPR011701">
    <property type="entry name" value="MFS"/>
</dbReference>
<comment type="subcellular location">
    <subcellularLocation>
        <location evidence="2">Membrane</location>
        <topology evidence="2">Multi-pass membrane protein</topology>
    </subcellularLocation>
</comment>
<dbReference type="PROSITE" id="PS00216">
    <property type="entry name" value="SUGAR_TRANSPORT_1"/>
    <property type="match status" value="1"/>
</dbReference>
<keyword evidence="7 8" id="KW-0472">Membrane</keyword>
<feature type="transmembrane region" description="Helical" evidence="8">
    <location>
        <begin position="168"/>
        <end position="188"/>
    </location>
</feature>
<dbReference type="InterPro" id="IPR005829">
    <property type="entry name" value="Sugar_transporter_CS"/>
</dbReference>
<dbReference type="Proteomes" id="UP000198824">
    <property type="component" value="Unassembled WGS sequence"/>
</dbReference>
<dbReference type="Pfam" id="PF07690">
    <property type="entry name" value="MFS_1"/>
    <property type="match status" value="2"/>
</dbReference>
<reference evidence="10 11" key="1">
    <citation type="submission" date="2016-10" db="EMBL/GenBank/DDBJ databases">
        <authorList>
            <person name="de Groot N.N."/>
        </authorList>
    </citation>
    <scope>NUCLEOTIDE SEQUENCE [LARGE SCALE GENOMIC DNA]</scope>
    <source>
        <strain evidence="10 11">S5-249</strain>
    </source>
</reference>
<comment type="similarity">
    <text evidence="3">Belongs to the major facilitator superfamily. TCR/Tet family.</text>
</comment>
<dbReference type="SUPFAM" id="SSF103473">
    <property type="entry name" value="MFS general substrate transporter"/>
    <property type="match status" value="1"/>
</dbReference>
<evidence type="ECO:0000313" key="10">
    <source>
        <dbReference type="EMBL" id="SFR82056.1"/>
    </source>
</evidence>
<dbReference type="InterPro" id="IPR020846">
    <property type="entry name" value="MFS_dom"/>
</dbReference>
<gene>
    <name evidence="10" type="ORF">SAMN05192580_0806</name>
</gene>
<feature type="transmembrane region" description="Helical" evidence="8">
    <location>
        <begin position="220"/>
        <end position="244"/>
    </location>
</feature>
<feature type="transmembrane region" description="Helical" evidence="8">
    <location>
        <begin position="82"/>
        <end position="105"/>
    </location>
</feature>
<feature type="transmembrane region" description="Helical" evidence="8">
    <location>
        <begin position="111"/>
        <end position="132"/>
    </location>
</feature>
<evidence type="ECO:0000256" key="7">
    <source>
        <dbReference type="ARBA" id="ARBA00023136"/>
    </source>
</evidence>
<dbReference type="PROSITE" id="PS50850">
    <property type="entry name" value="MFS"/>
    <property type="match status" value="1"/>
</dbReference>
<evidence type="ECO:0000256" key="3">
    <source>
        <dbReference type="ARBA" id="ARBA00007520"/>
    </source>
</evidence>
<keyword evidence="5 8" id="KW-0812">Transmembrane</keyword>
<dbReference type="STRING" id="1166337.SAMN05192580_0806"/>